<sequence length="256" mass="27876">MPQLTALTRFPVKGFGPDRLDRADLKPGHTLPFDRAWAIENGPGDFDPAHPAHVKKKHFLMLAGQTDLAQLQTRCDTAGRGFTTRWPDGESITVALDDAASHGPLFARLETLLGEQVRGALRFAHIPGQALTDIPYPHVSLINAASVRDLETRTGHAIDPIRFRGNLLIDGVEPWAEFDWLGRDIRIGDVKLRGQSRIRRCVATSINPDTARRDIDLPAALMAHYGHADCGIYMSVETSGAVTIGDGVELPGPGQA</sequence>
<dbReference type="AlphaFoldDB" id="A0A1G9N3A6"/>
<dbReference type="GO" id="GO:0030151">
    <property type="term" value="F:molybdenum ion binding"/>
    <property type="evidence" value="ECO:0007669"/>
    <property type="project" value="InterPro"/>
</dbReference>
<gene>
    <name evidence="2" type="ORF">SAMN04488568_102204</name>
</gene>
<keyword evidence="3" id="KW-1185">Reference proteome</keyword>
<dbReference type="InterPro" id="IPR005302">
    <property type="entry name" value="MoCF_Sase_C"/>
</dbReference>
<dbReference type="Gene3D" id="2.40.33.20">
    <property type="entry name" value="PK beta-barrel domain-like"/>
    <property type="match status" value="1"/>
</dbReference>
<dbReference type="Proteomes" id="UP000199759">
    <property type="component" value="Unassembled WGS sequence"/>
</dbReference>
<dbReference type="InterPro" id="IPR005303">
    <property type="entry name" value="MOCOS_middle"/>
</dbReference>
<evidence type="ECO:0000313" key="3">
    <source>
        <dbReference type="Proteomes" id="UP000199759"/>
    </source>
</evidence>
<proteinExistence type="predicted"/>
<reference evidence="2 3" key="1">
    <citation type="submission" date="2016-10" db="EMBL/GenBank/DDBJ databases">
        <authorList>
            <person name="de Groot N.N."/>
        </authorList>
    </citation>
    <scope>NUCLEOTIDE SEQUENCE [LARGE SCALE GENOMIC DNA]</scope>
    <source>
        <strain evidence="2 3">DSM 16077</strain>
    </source>
</reference>
<dbReference type="GO" id="GO:0030170">
    <property type="term" value="F:pyridoxal phosphate binding"/>
    <property type="evidence" value="ECO:0007669"/>
    <property type="project" value="InterPro"/>
</dbReference>
<dbReference type="STRING" id="144026.SAMN04488568_102204"/>
<dbReference type="GO" id="GO:0003824">
    <property type="term" value="F:catalytic activity"/>
    <property type="evidence" value="ECO:0007669"/>
    <property type="project" value="InterPro"/>
</dbReference>
<organism evidence="2 3">
    <name type="scientific">Maricaulis salignorans</name>
    <dbReference type="NCBI Taxonomy" id="144026"/>
    <lineage>
        <taxon>Bacteria</taxon>
        <taxon>Pseudomonadati</taxon>
        <taxon>Pseudomonadota</taxon>
        <taxon>Alphaproteobacteria</taxon>
        <taxon>Maricaulales</taxon>
        <taxon>Maricaulaceae</taxon>
        <taxon>Maricaulis</taxon>
    </lineage>
</organism>
<dbReference type="EMBL" id="FNHG01000002">
    <property type="protein sequence ID" value="SDL80978.1"/>
    <property type="molecule type" value="Genomic_DNA"/>
</dbReference>
<dbReference type="SUPFAM" id="SSF50800">
    <property type="entry name" value="PK beta-barrel domain-like"/>
    <property type="match status" value="1"/>
</dbReference>
<dbReference type="PROSITE" id="PS51340">
    <property type="entry name" value="MOSC"/>
    <property type="match status" value="1"/>
</dbReference>
<protein>
    <recommendedName>
        <fullName evidence="1">MOSC domain-containing protein</fullName>
    </recommendedName>
</protein>
<accession>A0A1G9N3A6</accession>
<dbReference type="Pfam" id="PF03476">
    <property type="entry name" value="MOSC_N"/>
    <property type="match status" value="1"/>
</dbReference>
<evidence type="ECO:0000259" key="1">
    <source>
        <dbReference type="PROSITE" id="PS51340"/>
    </source>
</evidence>
<dbReference type="InterPro" id="IPR011037">
    <property type="entry name" value="Pyrv_Knase-like_insert_dom_sf"/>
</dbReference>
<name>A0A1G9N3A6_9PROT</name>
<dbReference type="OrthoDB" id="581532at2"/>
<feature type="domain" description="MOSC" evidence="1">
    <location>
        <begin position="111"/>
        <end position="251"/>
    </location>
</feature>
<evidence type="ECO:0000313" key="2">
    <source>
        <dbReference type="EMBL" id="SDL80978.1"/>
    </source>
</evidence>
<dbReference type="RefSeq" id="WP_091766404.1">
    <property type="nucleotide sequence ID" value="NZ_FNHG01000002.1"/>
</dbReference>
<dbReference type="Pfam" id="PF03473">
    <property type="entry name" value="MOSC"/>
    <property type="match status" value="1"/>
</dbReference>